<dbReference type="OrthoDB" id="9801454at2"/>
<dbReference type="Pfam" id="PF02464">
    <property type="entry name" value="CinA"/>
    <property type="match status" value="1"/>
</dbReference>
<evidence type="ECO:0000313" key="4">
    <source>
        <dbReference type="Proteomes" id="UP000297891"/>
    </source>
</evidence>
<organism evidence="3 4">
    <name type="scientific">Leptospira brenneri</name>
    <dbReference type="NCBI Taxonomy" id="2023182"/>
    <lineage>
        <taxon>Bacteria</taxon>
        <taxon>Pseudomonadati</taxon>
        <taxon>Spirochaetota</taxon>
        <taxon>Spirochaetia</taxon>
        <taxon>Leptospirales</taxon>
        <taxon>Leptospiraceae</taxon>
        <taxon>Leptospira</taxon>
    </lineage>
</organism>
<protein>
    <recommendedName>
        <fullName evidence="1">CinA-like protein</fullName>
    </recommendedName>
</protein>
<dbReference type="CDD" id="cd00885">
    <property type="entry name" value="cinA"/>
    <property type="match status" value="1"/>
</dbReference>
<dbReference type="InterPro" id="IPR008136">
    <property type="entry name" value="CinA_C"/>
</dbReference>
<dbReference type="InterPro" id="IPR036653">
    <property type="entry name" value="CinA-like_C"/>
</dbReference>
<dbReference type="HAMAP" id="MF_00226_B">
    <property type="entry name" value="CinA_B"/>
    <property type="match status" value="1"/>
</dbReference>
<dbReference type="SUPFAM" id="SSF53218">
    <property type="entry name" value="Molybdenum cofactor biosynthesis proteins"/>
    <property type="match status" value="1"/>
</dbReference>
<dbReference type="Gene3D" id="3.40.980.10">
    <property type="entry name" value="MoaB/Mog-like domain"/>
    <property type="match status" value="1"/>
</dbReference>
<sequence>MEAPFIVIIASGSEITAGRSLDTNSGWMANELFELGWKVKKFITLPDDPDLILLELQTLKRLAETRPVLVLMTGGLGPTEDDYTLETVLKLSGKKSYSVEKAKIRLTRIYESRGKQYSDILPTVIRQTHVPEDTKTLDNSVGIAVGFVEPIGVDSYLVCMPGVPSEMKEMFTRRLVPELKRIYPRENLVQKTKWLWNIGESLYQKDFVETHRDRLFQDVEWGVTANRGYIKCIFQSTDSKKLEAIISELETQYSKIISDDVFSFVHEELLSKNLTIAVGESCTGGLLGKKLTDSPGSSSYFIGGFLTYSNEMKEALLSVPGEMIESFGAVSKEVASAMVEGIYQKTNARYCISITGIAGPGGGSDEKPVGTVWIGLKTPDGSIETHSYIFPGNRESIRENASNTALFLLYQSLKQRKI</sequence>
<reference evidence="3" key="1">
    <citation type="journal article" date="2019" name="PLoS Negl. Trop. Dis.">
        <title>Revisiting the worldwide diversity of Leptospira species in the environment.</title>
        <authorList>
            <person name="Vincent A.T."/>
            <person name="Schiettekatte O."/>
            <person name="Bourhy P."/>
            <person name="Veyrier F.J."/>
            <person name="Picardeau M."/>
        </authorList>
    </citation>
    <scope>NUCLEOTIDE SEQUENCE [LARGE SCALE GENOMIC DNA]</scope>
    <source>
        <strain evidence="3">201800277</strain>
    </source>
</reference>
<dbReference type="PANTHER" id="PTHR13939:SF0">
    <property type="entry name" value="NMN AMIDOHYDROLASE-LIKE PROTEIN YFAY"/>
    <property type="match status" value="1"/>
</dbReference>
<evidence type="ECO:0000259" key="2">
    <source>
        <dbReference type="SMART" id="SM00852"/>
    </source>
</evidence>
<dbReference type="RefSeq" id="WP_100790882.1">
    <property type="nucleotide sequence ID" value="NZ_NPDQ01000004.1"/>
</dbReference>
<dbReference type="SMART" id="SM00852">
    <property type="entry name" value="MoCF_biosynth"/>
    <property type="match status" value="1"/>
</dbReference>
<dbReference type="PANTHER" id="PTHR13939">
    <property type="entry name" value="NICOTINAMIDE-NUCLEOTIDE AMIDOHYDROLASE PNCC"/>
    <property type="match status" value="1"/>
</dbReference>
<dbReference type="Gene3D" id="3.90.950.20">
    <property type="entry name" value="CinA-like"/>
    <property type="match status" value="1"/>
</dbReference>
<proteinExistence type="inferred from homology"/>
<comment type="caution">
    <text evidence="3">The sequence shown here is derived from an EMBL/GenBank/DDBJ whole genome shotgun (WGS) entry which is preliminary data.</text>
</comment>
<dbReference type="SUPFAM" id="SSF142433">
    <property type="entry name" value="CinA-like"/>
    <property type="match status" value="1"/>
</dbReference>
<feature type="domain" description="MoaB/Mog" evidence="2">
    <location>
        <begin position="7"/>
        <end position="182"/>
    </location>
</feature>
<dbReference type="InterPro" id="IPR036425">
    <property type="entry name" value="MoaB/Mog-like_dom_sf"/>
</dbReference>
<dbReference type="GO" id="GO:0016787">
    <property type="term" value="F:hydrolase activity"/>
    <property type="evidence" value="ECO:0007669"/>
    <property type="project" value="UniProtKB-KW"/>
</dbReference>
<dbReference type="AlphaFoldDB" id="A0A2M9Y1Y3"/>
<dbReference type="InterPro" id="IPR008135">
    <property type="entry name" value="Competence-induced_CinA"/>
</dbReference>
<accession>A0A2M9Y1Y3</accession>
<dbReference type="Proteomes" id="UP000297891">
    <property type="component" value="Unassembled WGS sequence"/>
</dbReference>
<evidence type="ECO:0000256" key="1">
    <source>
        <dbReference type="HAMAP-Rule" id="MF_00226"/>
    </source>
</evidence>
<gene>
    <name evidence="3" type="ORF">EHQ30_17980</name>
</gene>
<comment type="similarity">
    <text evidence="1">Belongs to the CinA family.</text>
</comment>
<dbReference type="EMBL" id="RQFP01000014">
    <property type="protein sequence ID" value="TGK92067.1"/>
    <property type="molecule type" value="Genomic_DNA"/>
</dbReference>
<dbReference type="Pfam" id="PF00994">
    <property type="entry name" value="MoCF_biosynth"/>
    <property type="match status" value="1"/>
</dbReference>
<dbReference type="NCBIfam" id="TIGR00199">
    <property type="entry name" value="PncC_domain"/>
    <property type="match status" value="1"/>
</dbReference>
<evidence type="ECO:0000313" key="3">
    <source>
        <dbReference type="EMBL" id="TGK92067.1"/>
    </source>
</evidence>
<dbReference type="InterPro" id="IPR001453">
    <property type="entry name" value="MoaB/Mog_dom"/>
</dbReference>
<dbReference type="InterPro" id="IPR050101">
    <property type="entry name" value="CinA"/>
</dbReference>
<keyword evidence="4" id="KW-1185">Reference proteome</keyword>
<keyword evidence="3" id="KW-0378">Hydrolase</keyword>
<dbReference type="PIRSF" id="PIRSF006728">
    <property type="entry name" value="CinA"/>
    <property type="match status" value="1"/>
</dbReference>
<name>A0A2M9Y1Y3_9LEPT</name>